<evidence type="ECO:0000256" key="12">
    <source>
        <dbReference type="ARBA" id="ARBA00023244"/>
    </source>
</evidence>
<dbReference type="SFLD" id="SFLDS00029">
    <property type="entry name" value="Radical_SAM"/>
    <property type="match status" value="1"/>
</dbReference>
<keyword evidence="9 15" id="KW-0560">Oxidoreductase</keyword>
<dbReference type="InterPro" id="IPR023404">
    <property type="entry name" value="rSAM_horseshoe"/>
</dbReference>
<sequence>MNHNRDGSKLELCQSRLSYARQSLGMNAPMKADAILGTPADVLPVGIDEPIVFGEDLLHKMDIPGPRYTSYPTADRFVEAVTDEFHALALKQRRVSAGTAVLPLSLYIHIPFCESVCYYCACNKIVTKDHSKSDAYLKALESEVSLISSHLGVREVVSQLHFGGGTPTFLTDAEISRIFDMLKMHFDLAPYGEYSIEIDPRTVNEDRLINLKSIGFNRISFGVQDFDQKVQVAVHRVQPFEQVADLMKIARRLGYSSINVDLIYGLPLQTPESFSRTIELVASIRPDRIAMYGYAHLPSRFKPQRRINNDELPSGTDRLGMLSTALSGFVSKGYRYIGMDHFALPDDPLAVAKRQGLLHRNFQGYSTQPDCDLIGLGVSSISKVGATYTQNAKTLDEYYDYISRNMLPTIRGFNLSRDDVLRRSVIMAIMCHGRLNFESVQIAHLIEFKSYFKNELIELERLSHDGLLTVQDDGFQLTDLGWYFVRYVAMVFDKYLQVDRGRGNFSKVI</sequence>
<protein>
    <recommendedName>
        <fullName evidence="15">Coproporphyrinogen-III oxidase</fullName>
        <ecNumber evidence="15">1.3.98.3</ecNumber>
    </recommendedName>
</protein>
<keyword evidence="8 15" id="KW-0479">Metal-binding</keyword>
<evidence type="ECO:0000256" key="2">
    <source>
        <dbReference type="ARBA" id="ARBA00004785"/>
    </source>
</evidence>
<feature type="binding site" evidence="17">
    <location>
        <position position="113"/>
    </location>
    <ligand>
        <name>[4Fe-4S] cluster</name>
        <dbReference type="ChEBI" id="CHEBI:49883"/>
        <note>4Fe-4S-S-AdoMet</note>
    </ligand>
</feature>
<keyword evidence="10 15" id="KW-0408">Iron</keyword>
<dbReference type="SMART" id="SM00729">
    <property type="entry name" value="Elp3"/>
    <property type="match status" value="1"/>
</dbReference>
<feature type="binding site" evidence="16">
    <location>
        <position position="381"/>
    </location>
    <ligand>
        <name>S-adenosyl-L-methionine</name>
        <dbReference type="ChEBI" id="CHEBI:59789"/>
        <label>1</label>
    </ligand>
</feature>
<dbReference type="InterPro" id="IPR058240">
    <property type="entry name" value="rSAM_sf"/>
</dbReference>
<dbReference type="PANTHER" id="PTHR13932">
    <property type="entry name" value="COPROPORPHYRINIGEN III OXIDASE"/>
    <property type="match status" value="1"/>
</dbReference>
<keyword evidence="7 15" id="KW-0949">S-adenosyl-L-methionine</keyword>
<feature type="binding site" evidence="16">
    <location>
        <position position="107"/>
    </location>
    <ligand>
        <name>S-adenosyl-L-methionine</name>
        <dbReference type="ChEBI" id="CHEBI:59789"/>
        <label>1</label>
    </ligand>
</feature>
<evidence type="ECO:0000256" key="4">
    <source>
        <dbReference type="ARBA" id="ARBA00011245"/>
    </source>
</evidence>
<dbReference type="GO" id="GO:0004109">
    <property type="term" value="F:coproporphyrinogen oxidase activity"/>
    <property type="evidence" value="ECO:0007669"/>
    <property type="project" value="InterPro"/>
</dbReference>
<feature type="binding site" evidence="16">
    <location>
        <position position="295"/>
    </location>
    <ligand>
        <name>S-adenosyl-L-methionine</name>
        <dbReference type="ChEBI" id="CHEBI:59789"/>
        <label>2</label>
    </ligand>
</feature>
<dbReference type="Gene3D" id="3.80.30.20">
    <property type="entry name" value="tm_1862 like domain"/>
    <property type="match status" value="1"/>
</dbReference>
<dbReference type="InterPro" id="IPR006638">
    <property type="entry name" value="Elp3/MiaA/NifB-like_rSAM"/>
</dbReference>
<dbReference type="Pfam" id="PF04055">
    <property type="entry name" value="Radical_SAM"/>
    <property type="match status" value="1"/>
</dbReference>
<comment type="function">
    <text evidence="13">Involved in the heme biosynthesis. Catalyzes the anaerobic oxidative decarboxylation of propionate groups of rings A and B of coproporphyrinogen III to yield the vinyl groups in protoporphyrinogen IX.</text>
</comment>
<reference evidence="19 20" key="1">
    <citation type="submission" date="2012-04" db="EMBL/GenBank/DDBJ databases">
        <title>Improved High-Quality Draft sequence of Leptothrix ochracea L12.</title>
        <authorList>
            <consortium name="US DOE Joint Genome Institute"/>
            <person name="Lucas S."/>
            <person name="Han J."/>
            <person name="Lapidus A."/>
            <person name="Cheng J.-F."/>
            <person name="Goodwin L."/>
            <person name="Pitluck S."/>
            <person name="Peters L."/>
            <person name="Zeytun A."/>
            <person name="Detter J.C."/>
            <person name="Han C."/>
            <person name="Tapia R."/>
            <person name="Land M."/>
            <person name="Hauser L."/>
            <person name="Kyrpides N."/>
            <person name="Ivanova N."/>
            <person name="Pagani I."/>
            <person name="Stepanauskas R."/>
            <person name="Masland D."/>
            <person name="Poulton N."/>
            <person name="Emerson D."/>
            <person name="Fleming E."/>
            <person name="Woyke T."/>
        </authorList>
    </citation>
    <scope>NUCLEOTIDE SEQUENCE [LARGE SCALE GENOMIC DNA]</scope>
    <source>
        <strain evidence="19 20">L12</strain>
    </source>
</reference>
<feature type="domain" description="Radical SAM core" evidence="18">
    <location>
        <begin position="98"/>
        <end position="335"/>
    </location>
</feature>
<accession>I4Z5K9</accession>
<dbReference type="GO" id="GO:0051989">
    <property type="term" value="F:coproporphyrinogen dehydrogenase activity"/>
    <property type="evidence" value="ECO:0007669"/>
    <property type="project" value="UniProtKB-EC"/>
</dbReference>
<comment type="pathway">
    <text evidence="2 15">Porphyrin-containing compound metabolism; protoporphyrin-IX biosynthesis; protoporphyrinogen-IX from coproporphyrinogen-III (AdoMet route): step 1/1.</text>
</comment>
<evidence type="ECO:0000256" key="10">
    <source>
        <dbReference type="ARBA" id="ARBA00023004"/>
    </source>
</evidence>
<keyword evidence="5 15" id="KW-0004">4Fe-4S</keyword>
<dbReference type="InterPro" id="IPR034505">
    <property type="entry name" value="Coproporphyrinogen-III_oxidase"/>
</dbReference>
<evidence type="ECO:0000313" key="20">
    <source>
        <dbReference type="Proteomes" id="UP000053899"/>
    </source>
</evidence>
<dbReference type="InterPro" id="IPR004558">
    <property type="entry name" value="Coprogen_oxidase_HemN"/>
</dbReference>
<comment type="subcellular location">
    <subcellularLocation>
        <location evidence="1 15">Cytoplasm</location>
    </subcellularLocation>
</comment>
<keyword evidence="6 15" id="KW-0963">Cytoplasm</keyword>
<dbReference type="Pfam" id="PF06969">
    <property type="entry name" value="HemN_C"/>
    <property type="match status" value="1"/>
</dbReference>
<evidence type="ECO:0000256" key="6">
    <source>
        <dbReference type="ARBA" id="ARBA00022490"/>
    </source>
</evidence>
<comment type="cofactor">
    <cofactor evidence="15 17">
        <name>[4Fe-4S] cluster</name>
        <dbReference type="ChEBI" id="CHEBI:49883"/>
    </cofactor>
    <text evidence="15 17">Binds 1 [4Fe-4S] cluster. The cluster is coordinated with 3 cysteines and an exchangeable S-adenosyl-L-methionine.</text>
</comment>
<evidence type="ECO:0000256" key="11">
    <source>
        <dbReference type="ARBA" id="ARBA00023014"/>
    </source>
</evidence>
<dbReference type="InterPro" id="IPR007197">
    <property type="entry name" value="rSAM"/>
</dbReference>
<dbReference type="SUPFAM" id="SSF102114">
    <property type="entry name" value="Radical SAM enzymes"/>
    <property type="match status" value="1"/>
</dbReference>
<dbReference type="PIRSF" id="PIRSF000167">
    <property type="entry name" value="HemN"/>
    <property type="match status" value="1"/>
</dbReference>
<dbReference type="EC" id="1.3.98.3" evidence="15"/>
<evidence type="ECO:0000256" key="8">
    <source>
        <dbReference type="ARBA" id="ARBA00022723"/>
    </source>
</evidence>
<evidence type="ECO:0000259" key="18">
    <source>
        <dbReference type="PROSITE" id="PS51918"/>
    </source>
</evidence>
<feature type="binding site" evidence="17">
    <location>
        <position position="117"/>
    </location>
    <ligand>
        <name>[4Fe-4S] cluster</name>
        <dbReference type="ChEBI" id="CHEBI:49883"/>
        <note>4Fe-4S-S-AdoMet</note>
    </ligand>
</feature>
<evidence type="ECO:0000256" key="9">
    <source>
        <dbReference type="ARBA" id="ARBA00023002"/>
    </source>
</evidence>
<evidence type="ECO:0000256" key="7">
    <source>
        <dbReference type="ARBA" id="ARBA00022691"/>
    </source>
</evidence>
<evidence type="ECO:0000256" key="16">
    <source>
        <dbReference type="PIRSR" id="PIRSR000167-1"/>
    </source>
</evidence>
<feature type="binding site" evidence="16">
    <location>
        <begin position="165"/>
        <end position="166"/>
    </location>
    <ligand>
        <name>S-adenosyl-L-methionine</name>
        <dbReference type="ChEBI" id="CHEBI:59789"/>
        <label>2</label>
    </ligand>
</feature>
<evidence type="ECO:0000256" key="3">
    <source>
        <dbReference type="ARBA" id="ARBA00005493"/>
    </source>
</evidence>
<dbReference type="Proteomes" id="UP000053899">
    <property type="component" value="Unassembled WGS sequence"/>
</dbReference>
<feature type="binding site" evidence="16">
    <location>
        <begin position="119"/>
        <end position="121"/>
    </location>
    <ligand>
        <name>S-adenosyl-L-methionine</name>
        <dbReference type="ChEBI" id="CHEBI:59789"/>
        <label>2</label>
    </ligand>
</feature>
<dbReference type="CDD" id="cd01335">
    <property type="entry name" value="Radical_SAM"/>
    <property type="match status" value="1"/>
</dbReference>
<dbReference type="GO" id="GO:0046872">
    <property type="term" value="F:metal ion binding"/>
    <property type="evidence" value="ECO:0007669"/>
    <property type="project" value="UniProtKB-KW"/>
</dbReference>
<name>I4Z5K9_9BURK</name>
<dbReference type="SFLD" id="SFLDG01065">
    <property type="entry name" value="anaerobic_coproporphyrinogen-I"/>
    <property type="match status" value="1"/>
</dbReference>
<dbReference type="EMBL" id="JH660679">
    <property type="protein sequence ID" value="EIM31501.1"/>
    <property type="molecule type" value="Genomic_DNA"/>
</dbReference>
<evidence type="ECO:0000256" key="5">
    <source>
        <dbReference type="ARBA" id="ARBA00022485"/>
    </source>
</evidence>
<dbReference type="NCBIfam" id="TIGR00538">
    <property type="entry name" value="hemN"/>
    <property type="match status" value="1"/>
</dbReference>
<dbReference type="GO" id="GO:0005737">
    <property type="term" value="C:cytoplasm"/>
    <property type="evidence" value="ECO:0007669"/>
    <property type="project" value="UniProtKB-SubCell"/>
</dbReference>
<dbReference type="UniPathway" id="UPA00251">
    <property type="reaction ID" value="UER00323"/>
</dbReference>
<keyword evidence="12 15" id="KW-0627">Porphyrin biosynthesis</keyword>
<comment type="catalytic activity">
    <reaction evidence="14 15">
        <text>coproporphyrinogen III + 2 S-adenosyl-L-methionine = protoporphyrinogen IX + 2 5'-deoxyadenosine + 2 L-methionine + 2 CO2</text>
        <dbReference type="Rhea" id="RHEA:15425"/>
        <dbReference type="ChEBI" id="CHEBI:16526"/>
        <dbReference type="ChEBI" id="CHEBI:17319"/>
        <dbReference type="ChEBI" id="CHEBI:57307"/>
        <dbReference type="ChEBI" id="CHEBI:57309"/>
        <dbReference type="ChEBI" id="CHEBI:57844"/>
        <dbReference type="ChEBI" id="CHEBI:59789"/>
        <dbReference type="EC" id="1.3.98.3"/>
    </reaction>
</comment>
<comment type="subunit">
    <text evidence="4">Monomer.</text>
</comment>
<dbReference type="PANTHER" id="PTHR13932:SF6">
    <property type="entry name" value="OXYGEN-INDEPENDENT COPROPORPHYRINOGEN III OXIDASE"/>
    <property type="match status" value="1"/>
</dbReference>
<dbReference type="GO" id="GO:0051539">
    <property type="term" value="F:4 iron, 4 sulfur cluster binding"/>
    <property type="evidence" value="ECO:0007669"/>
    <property type="project" value="UniProtKB-KW"/>
</dbReference>
<feature type="binding site" evidence="16">
    <location>
        <position position="261"/>
    </location>
    <ligand>
        <name>S-adenosyl-L-methionine</name>
        <dbReference type="ChEBI" id="CHEBI:59789"/>
        <label>2</label>
    </ligand>
</feature>
<feature type="binding site" evidence="16">
    <location>
        <position position="236"/>
    </location>
    <ligand>
        <name>S-adenosyl-L-methionine</name>
        <dbReference type="ChEBI" id="CHEBI:59789"/>
        <label>2</label>
    </ligand>
</feature>
<dbReference type="InterPro" id="IPR010723">
    <property type="entry name" value="HemN_C"/>
</dbReference>
<proteinExistence type="inferred from homology"/>
<keyword evidence="11 15" id="KW-0411">Iron-sulfur</keyword>
<evidence type="ECO:0000313" key="19">
    <source>
        <dbReference type="EMBL" id="EIM31501.1"/>
    </source>
</evidence>
<feature type="binding site" evidence="16">
    <location>
        <position position="164"/>
    </location>
    <ligand>
        <name>S-adenosyl-L-methionine</name>
        <dbReference type="ChEBI" id="CHEBI:59789"/>
        <label>1</label>
    </ligand>
</feature>
<dbReference type="PROSITE" id="PS51918">
    <property type="entry name" value="RADICAL_SAM"/>
    <property type="match status" value="1"/>
</dbReference>
<evidence type="ECO:0000256" key="1">
    <source>
        <dbReference type="ARBA" id="ARBA00004496"/>
    </source>
</evidence>
<evidence type="ECO:0000256" key="13">
    <source>
        <dbReference type="ARBA" id="ARBA00024295"/>
    </source>
</evidence>
<keyword evidence="20" id="KW-1185">Reference proteome</keyword>
<feature type="binding site" evidence="17">
    <location>
        <position position="120"/>
    </location>
    <ligand>
        <name>[4Fe-4S] cluster</name>
        <dbReference type="ChEBI" id="CHEBI:49883"/>
        <note>4Fe-4S-S-AdoMet</note>
    </ligand>
</feature>
<dbReference type="HOGENOM" id="CLU_027579_3_0_4"/>
<dbReference type="AlphaFoldDB" id="I4Z5K9"/>
<feature type="binding site" evidence="16">
    <location>
        <position position="224"/>
    </location>
    <ligand>
        <name>S-adenosyl-L-methionine</name>
        <dbReference type="ChEBI" id="CHEBI:59789"/>
        <label>2</label>
    </ligand>
</feature>
<dbReference type="GO" id="GO:0006782">
    <property type="term" value="P:protoporphyrinogen IX biosynthetic process"/>
    <property type="evidence" value="ECO:0007669"/>
    <property type="project" value="UniProtKB-UniPathway"/>
</dbReference>
<evidence type="ECO:0000256" key="17">
    <source>
        <dbReference type="PIRSR" id="PIRSR000167-2"/>
    </source>
</evidence>
<organism evidence="19 20">
    <name type="scientific">Leptothrix ochracea L12</name>
    <dbReference type="NCBI Taxonomy" id="735332"/>
    <lineage>
        <taxon>Bacteria</taxon>
        <taxon>Pseudomonadati</taxon>
        <taxon>Pseudomonadota</taxon>
        <taxon>Betaproteobacteria</taxon>
        <taxon>Burkholderiales</taxon>
        <taxon>Sphaerotilaceae</taxon>
        <taxon>Leptothrix</taxon>
    </lineage>
</organism>
<dbReference type="Gene3D" id="1.10.10.920">
    <property type="match status" value="1"/>
</dbReference>
<feature type="binding site" evidence="16">
    <location>
        <position position="197"/>
    </location>
    <ligand>
        <name>S-adenosyl-L-methionine</name>
        <dbReference type="ChEBI" id="CHEBI:59789"/>
        <label>1</label>
    </ligand>
</feature>
<comment type="similarity">
    <text evidence="3 15">Belongs to the anaerobic coproporphyrinogen-III oxidase family.</text>
</comment>
<evidence type="ECO:0000256" key="15">
    <source>
        <dbReference type="PIRNR" id="PIRNR000167"/>
    </source>
</evidence>
<evidence type="ECO:0000256" key="14">
    <source>
        <dbReference type="ARBA" id="ARBA00048321"/>
    </source>
</evidence>
<gene>
    <name evidence="19" type="ORF">LepocDRAFT_00002320</name>
</gene>